<dbReference type="SUPFAM" id="SSF57850">
    <property type="entry name" value="RING/U-box"/>
    <property type="match status" value="1"/>
</dbReference>
<dbReference type="InterPro" id="IPR016188">
    <property type="entry name" value="PurM-like_N"/>
</dbReference>
<dbReference type="InterPro" id="IPR006595">
    <property type="entry name" value="CTLH_C"/>
</dbReference>
<dbReference type="InterPro" id="IPR010918">
    <property type="entry name" value="PurM-like_C_dom"/>
</dbReference>
<protein>
    <recommendedName>
        <fullName evidence="17">Selenide, water dikinase</fullName>
    </recommendedName>
</protein>
<evidence type="ECO:0000256" key="11">
    <source>
        <dbReference type="PROSITE-ProRule" id="PRU01215"/>
    </source>
</evidence>
<dbReference type="SUPFAM" id="SSF56042">
    <property type="entry name" value="PurM C-terminal domain-like"/>
    <property type="match status" value="1"/>
</dbReference>
<feature type="domain" description="CTLH" evidence="13">
    <location>
        <begin position="150"/>
        <end position="207"/>
    </location>
</feature>
<dbReference type="FunFam" id="3.30.40.10:FF:000143">
    <property type="entry name" value="Regulator of gluconeogenesis Rmd5"/>
    <property type="match status" value="1"/>
</dbReference>
<feature type="domain" description="RING-Gid-type" evidence="14">
    <location>
        <begin position="333"/>
        <end position="374"/>
    </location>
</feature>
<proteinExistence type="predicted"/>
<evidence type="ECO:0000256" key="4">
    <source>
        <dbReference type="ARBA" id="ARBA00022723"/>
    </source>
</evidence>
<comment type="subcellular location">
    <subcellularLocation>
        <location evidence="1">Cytoplasm</location>
    </subcellularLocation>
</comment>
<evidence type="ECO:0000256" key="9">
    <source>
        <dbReference type="ARBA" id="ARBA00022840"/>
    </source>
</evidence>
<evidence type="ECO:0000256" key="5">
    <source>
        <dbReference type="ARBA" id="ARBA00022741"/>
    </source>
</evidence>
<name>A0A818LEL6_9BILA</name>
<keyword evidence="9" id="KW-0067">ATP-binding</keyword>
<dbReference type="Pfam" id="PF02769">
    <property type="entry name" value="AIRS_C"/>
    <property type="match status" value="1"/>
</dbReference>
<dbReference type="Gene3D" id="3.30.1330.10">
    <property type="entry name" value="PurM-like, N-terminal domain"/>
    <property type="match status" value="1"/>
</dbReference>
<dbReference type="SUPFAM" id="SSF55326">
    <property type="entry name" value="PurM N-terminal domain-like"/>
    <property type="match status" value="1"/>
</dbReference>
<dbReference type="InterPro" id="IPR004536">
    <property type="entry name" value="SPS/SelD"/>
</dbReference>
<evidence type="ECO:0000259" key="13">
    <source>
        <dbReference type="PROSITE" id="PS50897"/>
    </source>
</evidence>
<dbReference type="Pfam" id="PF00586">
    <property type="entry name" value="AIRS"/>
    <property type="match status" value="1"/>
</dbReference>
<dbReference type="InterPro" id="IPR036921">
    <property type="entry name" value="PurM-like_N_sf"/>
</dbReference>
<keyword evidence="2" id="KW-0963">Cytoplasm</keyword>
<evidence type="ECO:0000256" key="1">
    <source>
        <dbReference type="ARBA" id="ARBA00004496"/>
    </source>
</evidence>
<dbReference type="InterPro" id="IPR044063">
    <property type="entry name" value="ZF_RING_GID"/>
</dbReference>
<evidence type="ECO:0000313" key="16">
    <source>
        <dbReference type="Proteomes" id="UP000663881"/>
    </source>
</evidence>
<dbReference type="InterPro" id="IPR024964">
    <property type="entry name" value="CTLH/CRA"/>
</dbReference>
<dbReference type="FunFam" id="3.30.1330.10:FF:000014">
    <property type="entry name" value="Selenophosphate synthetase 2"/>
    <property type="match status" value="1"/>
</dbReference>
<dbReference type="GO" id="GO:0008270">
    <property type="term" value="F:zinc ion binding"/>
    <property type="evidence" value="ECO:0007669"/>
    <property type="project" value="UniProtKB-KW"/>
</dbReference>
<comment type="caution">
    <text evidence="15">The sequence shown here is derived from an EMBL/GenBank/DDBJ whole genome shotgun (WGS) entry which is preliminary data.</text>
</comment>
<dbReference type="GO" id="GO:0061630">
    <property type="term" value="F:ubiquitin protein ligase activity"/>
    <property type="evidence" value="ECO:0007669"/>
    <property type="project" value="InterPro"/>
</dbReference>
<feature type="zinc finger region" description="RING-Gid-type" evidence="11">
    <location>
        <begin position="333"/>
        <end position="374"/>
    </location>
</feature>
<dbReference type="Proteomes" id="UP000663881">
    <property type="component" value="Unassembled WGS sequence"/>
</dbReference>
<dbReference type="Gene3D" id="3.10.20.90">
    <property type="entry name" value="Phosphatidylinositol 3-kinase Catalytic Subunit, Chain A, domain 1"/>
    <property type="match status" value="1"/>
</dbReference>
<keyword evidence="5" id="KW-0547">Nucleotide-binding</keyword>
<dbReference type="InterPro" id="IPR036065">
    <property type="entry name" value="BolA-like_sf"/>
</dbReference>
<dbReference type="PROSITE" id="PS51867">
    <property type="entry name" value="ZF_RING_GID"/>
    <property type="match status" value="1"/>
</dbReference>
<sequence>MSTTNNMLSFVEKDIDKAIESVEEYYSDIETNLDNVIEQIQTIISNSSDDSNIKVNVRDSIKLLGKKYSDKHKDLHGLISKIGKVIDKCFQSDFGNVPINELFDKPEKLKLIYMIICEDLYRQGRMSIAQQLIKETNLNDNDLFNVEKDFLEEINLILENLREKNLLPALDWCKKNRNELNKSGSLLEFHLHKMRFVQLLEKGNFDEAKVYMSNLRQYSISNGQCEQAVNELMGAFVFAQRDLTKSPYKYLLEPHLWLQLLELFMQQAFQQVGLAQDSPLYVLMKTGFQALPALMSIVNAMQNTQVCHILSKDELPIEIDVGQEHRYHSVFACPILRQQTTDQNPPMKLVCGHVISKDALNKLSIQNKLKCPYCPLGIGLDSCVIPLRHGELFLVQSTDFFYPLVDEPYVMGKIACANVLSDIYAMGVTEVDNMLMLLSTSNKMSEKERDTIMPLILQGFKDCAEEAGTSVQGGQTVVNPWLIVGGVATSVCKQNEVIIPENAMIGDVLVLTKPLGTQVAVNAHQWLEKPDRWDRIKSVLTEDHVQKAYQRAMNSMSRLNKIGASLMHKYNAHACTDVTGFGILGHADNLAKHQKNEVSFAIHTLPIIANMALISTTCNGAFGLLRGTSAETSGGLLVVLPHDQAAAFCKDIQAQEGYQAWIIGVVEKGDRSAKIIDKPRIVEVPTHDTEDKMEINKDNIEKKIRDEFDPTYLVVEDCSSGCGLKFDSIIVSKNFEGKQLLARQRLVNDLLKEEMTKIHAFTQKTYTPEEWEKKQGKDAANPEGQAKASGACSGICENAQK</sequence>
<keyword evidence="3" id="KW-0808">Transferase</keyword>
<evidence type="ECO:0008006" key="17">
    <source>
        <dbReference type="Google" id="ProtNLM"/>
    </source>
</evidence>
<dbReference type="PANTHER" id="PTHR10256">
    <property type="entry name" value="SELENIDE, WATER DIKINASE"/>
    <property type="match status" value="1"/>
</dbReference>
<keyword evidence="7" id="KW-0418">Kinase</keyword>
<dbReference type="GO" id="GO:0004756">
    <property type="term" value="F:selenide, water dikinase activity"/>
    <property type="evidence" value="ECO:0007669"/>
    <property type="project" value="TreeGrafter"/>
</dbReference>
<evidence type="ECO:0000256" key="8">
    <source>
        <dbReference type="ARBA" id="ARBA00022833"/>
    </source>
</evidence>
<evidence type="ECO:0000256" key="6">
    <source>
        <dbReference type="ARBA" id="ARBA00022771"/>
    </source>
</evidence>
<evidence type="ECO:0000259" key="14">
    <source>
        <dbReference type="PROSITE" id="PS51867"/>
    </source>
</evidence>
<dbReference type="GO" id="GO:0005524">
    <property type="term" value="F:ATP binding"/>
    <property type="evidence" value="ECO:0007669"/>
    <property type="project" value="UniProtKB-KW"/>
</dbReference>
<dbReference type="NCBIfam" id="TIGR00476">
    <property type="entry name" value="selD"/>
    <property type="match status" value="1"/>
</dbReference>
<dbReference type="CDD" id="cd02195">
    <property type="entry name" value="SelD"/>
    <property type="match status" value="1"/>
</dbReference>
<evidence type="ECO:0000256" key="2">
    <source>
        <dbReference type="ARBA" id="ARBA00022490"/>
    </source>
</evidence>
<keyword evidence="10" id="KW-0711">Selenium</keyword>
<dbReference type="Gene3D" id="3.90.650.10">
    <property type="entry name" value="PurM-like C-terminal domain"/>
    <property type="match status" value="1"/>
</dbReference>
<evidence type="ECO:0000256" key="3">
    <source>
        <dbReference type="ARBA" id="ARBA00022679"/>
    </source>
</evidence>
<dbReference type="GO" id="GO:0016260">
    <property type="term" value="P:selenocysteine biosynthetic process"/>
    <property type="evidence" value="ECO:0007669"/>
    <property type="project" value="TreeGrafter"/>
</dbReference>
<dbReference type="InterPro" id="IPR036676">
    <property type="entry name" value="PurM-like_C_sf"/>
</dbReference>
<dbReference type="PROSITE" id="PS50897">
    <property type="entry name" value="CTLH"/>
    <property type="match status" value="1"/>
</dbReference>
<keyword evidence="8" id="KW-0862">Zinc</keyword>
<evidence type="ECO:0000256" key="7">
    <source>
        <dbReference type="ARBA" id="ARBA00022777"/>
    </source>
</evidence>
<keyword evidence="6 11" id="KW-0863">Zinc-finger</keyword>
<dbReference type="InterPro" id="IPR027370">
    <property type="entry name" value="Znf-RING_euk"/>
</dbReference>
<dbReference type="SMART" id="SM00668">
    <property type="entry name" value="CTLH"/>
    <property type="match status" value="1"/>
</dbReference>
<feature type="region of interest" description="Disordered" evidence="12">
    <location>
        <begin position="768"/>
        <end position="801"/>
    </location>
</feature>
<dbReference type="InterPro" id="IPR002634">
    <property type="entry name" value="BolA"/>
</dbReference>
<accession>A0A818LEL6</accession>
<dbReference type="EMBL" id="CAJOAY010000178">
    <property type="protein sequence ID" value="CAF3573132.1"/>
    <property type="molecule type" value="Genomic_DNA"/>
</dbReference>
<evidence type="ECO:0000256" key="10">
    <source>
        <dbReference type="ARBA" id="ARBA00023266"/>
    </source>
</evidence>
<dbReference type="Pfam" id="PF01722">
    <property type="entry name" value="BolA"/>
    <property type="match status" value="1"/>
</dbReference>
<dbReference type="Pfam" id="PF10607">
    <property type="entry name" value="CTLH"/>
    <property type="match status" value="1"/>
</dbReference>
<gene>
    <name evidence="15" type="ORF">OKA104_LOCUS5207</name>
</gene>
<dbReference type="SUPFAM" id="SSF82657">
    <property type="entry name" value="BolA-like"/>
    <property type="match status" value="1"/>
</dbReference>
<dbReference type="FunFam" id="3.90.650.10:FF:000010">
    <property type="entry name" value="Selenide, water dikinase"/>
    <property type="match status" value="1"/>
</dbReference>
<keyword evidence="4" id="KW-0479">Metal-binding</keyword>
<organism evidence="15 16">
    <name type="scientific">Adineta steineri</name>
    <dbReference type="NCBI Taxonomy" id="433720"/>
    <lineage>
        <taxon>Eukaryota</taxon>
        <taxon>Metazoa</taxon>
        <taxon>Spiralia</taxon>
        <taxon>Gnathifera</taxon>
        <taxon>Rotifera</taxon>
        <taxon>Eurotatoria</taxon>
        <taxon>Bdelloidea</taxon>
        <taxon>Adinetida</taxon>
        <taxon>Adinetidae</taxon>
        <taxon>Adineta</taxon>
    </lineage>
</organism>
<dbReference type="AlphaFoldDB" id="A0A818LEL6"/>
<reference evidence="15" key="1">
    <citation type="submission" date="2021-02" db="EMBL/GenBank/DDBJ databases">
        <authorList>
            <person name="Nowell W R."/>
        </authorList>
    </citation>
    <scope>NUCLEOTIDE SEQUENCE</scope>
</reference>
<evidence type="ECO:0000256" key="12">
    <source>
        <dbReference type="SAM" id="MobiDB-lite"/>
    </source>
</evidence>
<evidence type="ECO:0000313" key="15">
    <source>
        <dbReference type="EMBL" id="CAF3573132.1"/>
    </source>
</evidence>
<dbReference type="GO" id="GO:0005737">
    <property type="term" value="C:cytoplasm"/>
    <property type="evidence" value="ECO:0007669"/>
    <property type="project" value="UniProtKB-SubCell"/>
</dbReference>
<dbReference type="Pfam" id="PF13445">
    <property type="entry name" value="zf-RING_UBOX"/>
    <property type="match status" value="1"/>
</dbReference>
<dbReference type="PANTHER" id="PTHR10256:SF0">
    <property type="entry name" value="INACTIVE SELENIDE, WATER DIKINASE-LIKE PROTEIN-RELATED"/>
    <property type="match status" value="1"/>
</dbReference>